<accession>A0A1F8C3M7</accession>
<feature type="compositionally biased region" description="Basic and acidic residues" evidence="1">
    <location>
        <begin position="115"/>
        <end position="124"/>
    </location>
</feature>
<evidence type="ECO:0000313" key="3">
    <source>
        <dbReference type="Proteomes" id="UP000178429"/>
    </source>
</evidence>
<protein>
    <submittedName>
        <fullName evidence="2">Uncharacterized protein</fullName>
    </submittedName>
</protein>
<sequence length="131" mass="14827">MPDPKKLAQQAAKVARDEGLEILKAAGEQIKSPPSQAPESQEAQEKKIEEEKVKASDLRRLEALEVEMKQIRQEKEKEYQERVTQQFPRQEAQPAPVEEPSTKPKRGLFKGPQARAEKARRATELVKMPSG</sequence>
<organism evidence="2 3">
    <name type="scientific">Candidatus Woesebacteria bacterium RIFCSPLOWO2_01_FULL_44_14</name>
    <dbReference type="NCBI Taxonomy" id="1802525"/>
    <lineage>
        <taxon>Bacteria</taxon>
        <taxon>Candidatus Woeseibacteriota</taxon>
    </lineage>
</organism>
<dbReference type="EMBL" id="MGHL01000001">
    <property type="protein sequence ID" value="OGM70892.1"/>
    <property type="molecule type" value="Genomic_DNA"/>
</dbReference>
<gene>
    <name evidence="2" type="ORF">A2975_01290</name>
</gene>
<dbReference type="STRING" id="1802525.A2975_01290"/>
<feature type="region of interest" description="Disordered" evidence="1">
    <location>
        <begin position="75"/>
        <end position="131"/>
    </location>
</feature>
<reference evidence="2 3" key="1">
    <citation type="journal article" date="2016" name="Nat. Commun.">
        <title>Thousands of microbial genomes shed light on interconnected biogeochemical processes in an aquifer system.</title>
        <authorList>
            <person name="Anantharaman K."/>
            <person name="Brown C.T."/>
            <person name="Hug L.A."/>
            <person name="Sharon I."/>
            <person name="Castelle C.J."/>
            <person name="Probst A.J."/>
            <person name="Thomas B.C."/>
            <person name="Singh A."/>
            <person name="Wilkins M.J."/>
            <person name="Karaoz U."/>
            <person name="Brodie E.L."/>
            <person name="Williams K.H."/>
            <person name="Hubbard S.S."/>
            <person name="Banfield J.F."/>
        </authorList>
    </citation>
    <scope>NUCLEOTIDE SEQUENCE [LARGE SCALE GENOMIC DNA]</scope>
</reference>
<dbReference type="Proteomes" id="UP000178429">
    <property type="component" value="Unassembled WGS sequence"/>
</dbReference>
<evidence type="ECO:0000313" key="2">
    <source>
        <dbReference type="EMBL" id="OGM70892.1"/>
    </source>
</evidence>
<feature type="region of interest" description="Disordered" evidence="1">
    <location>
        <begin position="25"/>
        <end position="52"/>
    </location>
</feature>
<feature type="compositionally biased region" description="Basic and acidic residues" evidence="1">
    <location>
        <begin position="43"/>
        <end position="52"/>
    </location>
</feature>
<comment type="caution">
    <text evidence="2">The sequence shown here is derived from an EMBL/GenBank/DDBJ whole genome shotgun (WGS) entry which is preliminary data.</text>
</comment>
<evidence type="ECO:0000256" key="1">
    <source>
        <dbReference type="SAM" id="MobiDB-lite"/>
    </source>
</evidence>
<dbReference type="AlphaFoldDB" id="A0A1F8C3M7"/>
<name>A0A1F8C3M7_9BACT</name>
<proteinExistence type="predicted"/>